<gene>
    <name evidence="1" type="ORF">BGZ80_008349</name>
</gene>
<reference evidence="1" key="1">
    <citation type="journal article" date="2020" name="Fungal Divers.">
        <title>Resolving the Mortierellaceae phylogeny through synthesis of multi-gene phylogenetics and phylogenomics.</title>
        <authorList>
            <person name="Vandepol N."/>
            <person name="Liber J."/>
            <person name="Desiro A."/>
            <person name="Na H."/>
            <person name="Kennedy M."/>
            <person name="Barry K."/>
            <person name="Grigoriev I.V."/>
            <person name="Miller A.N."/>
            <person name="O'Donnell K."/>
            <person name="Stajich J.E."/>
            <person name="Bonito G."/>
        </authorList>
    </citation>
    <scope>NUCLEOTIDE SEQUENCE</scope>
    <source>
        <strain evidence="1">NRRL 2769</strain>
    </source>
</reference>
<evidence type="ECO:0000313" key="1">
    <source>
        <dbReference type="EMBL" id="KAG0023724.1"/>
    </source>
</evidence>
<dbReference type="Proteomes" id="UP000703661">
    <property type="component" value="Unassembled WGS sequence"/>
</dbReference>
<sequence>MSPITNAFRSASSPARHFTSFNVSHISTASTVKTAFHPEHHPIVLQQLVESISPKATGAMPSVVGESLSARAANSASQQTKA</sequence>
<dbReference type="EMBL" id="JAAAID010000045">
    <property type="protein sequence ID" value="KAG0023724.1"/>
    <property type="molecule type" value="Genomic_DNA"/>
</dbReference>
<protein>
    <submittedName>
        <fullName evidence="1">Uncharacterized protein</fullName>
    </submittedName>
</protein>
<organism evidence="1 2">
    <name type="scientific">Entomortierella chlamydospora</name>
    <dbReference type="NCBI Taxonomy" id="101097"/>
    <lineage>
        <taxon>Eukaryota</taxon>
        <taxon>Fungi</taxon>
        <taxon>Fungi incertae sedis</taxon>
        <taxon>Mucoromycota</taxon>
        <taxon>Mortierellomycotina</taxon>
        <taxon>Mortierellomycetes</taxon>
        <taxon>Mortierellales</taxon>
        <taxon>Mortierellaceae</taxon>
        <taxon>Entomortierella</taxon>
    </lineage>
</organism>
<evidence type="ECO:0000313" key="2">
    <source>
        <dbReference type="Proteomes" id="UP000703661"/>
    </source>
</evidence>
<accession>A0A9P6N4N2</accession>
<comment type="caution">
    <text evidence="1">The sequence shown here is derived from an EMBL/GenBank/DDBJ whole genome shotgun (WGS) entry which is preliminary data.</text>
</comment>
<dbReference type="AlphaFoldDB" id="A0A9P6N4N2"/>
<proteinExistence type="predicted"/>
<keyword evidence="2" id="KW-1185">Reference proteome</keyword>
<dbReference type="OrthoDB" id="2347770at2759"/>
<name>A0A9P6N4N2_9FUNG</name>